<organism evidence="6 7">
    <name type="scientific">Hyphococcus lacteus</name>
    <dbReference type="NCBI Taxonomy" id="3143536"/>
    <lineage>
        <taxon>Bacteria</taxon>
        <taxon>Pseudomonadati</taxon>
        <taxon>Pseudomonadota</taxon>
        <taxon>Alphaproteobacteria</taxon>
        <taxon>Parvularculales</taxon>
        <taxon>Parvularculaceae</taxon>
        <taxon>Hyphococcus</taxon>
    </lineage>
</organism>
<dbReference type="EMBL" id="JBEHZE010000001">
    <property type="protein sequence ID" value="MEX6633385.1"/>
    <property type="molecule type" value="Genomic_DNA"/>
</dbReference>
<keyword evidence="7" id="KW-1185">Reference proteome</keyword>
<gene>
    <name evidence="6" type="ORF">ABFZ84_07460</name>
</gene>
<comment type="similarity">
    <text evidence="1">Belongs to the nitronate monooxygenase family. NMO class I subfamily.</text>
</comment>
<evidence type="ECO:0000256" key="4">
    <source>
        <dbReference type="ARBA" id="ARBA00023002"/>
    </source>
</evidence>
<dbReference type="InterPro" id="IPR004136">
    <property type="entry name" value="NMO"/>
</dbReference>
<dbReference type="Gene3D" id="3.20.20.70">
    <property type="entry name" value="Aldolase class I"/>
    <property type="match status" value="1"/>
</dbReference>
<evidence type="ECO:0000256" key="1">
    <source>
        <dbReference type="ARBA" id="ARBA00009881"/>
    </source>
</evidence>
<dbReference type="SUPFAM" id="SSF51412">
    <property type="entry name" value="Inosine monophosphate dehydrogenase (IMPDH)"/>
    <property type="match status" value="1"/>
</dbReference>
<dbReference type="RefSeq" id="WP_369313342.1">
    <property type="nucleotide sequence ID" value="NZ_JBEHZE010000001.1"/>
</dbReference>
<accession>A0ABV3Z3K5</accession>
<dbReference type="Pfam" id="PF03060">
    <property type="entry name" value="NMO"/>
    <property type="match status" value="1"/>
</dbReference>
<dbReference type="CDD" id="cd04730">
    <property type="entry name" value="NPD_like"/>
    <property type="match status" value="1"/>
</dbReference>
<proteinExistence type="inferred from homology"/>
<name>A0ABV3Z3K5_9PROT</name>
<evidence type="ECO:0000313" key="6">
    <source>
        <dbReference type="EMBL" id="MEX6633385.1"/>
    </source>
</evidence>
<dbReference type="Proteomes" id="UP001560685">
    <property type="component" value="Unassembled WGS sequence"/>
</dbReference>
<keyword evidence="4 6" id="KW-0560">Oxidoreductase</keyword>
<comment type="caution">
    <text evidence="6">The sequence shown here is derived from an EMBL/GenBank/DDBJ whole genome shotgun (WGS) entry which is preliminary data.</text>
</comment>
<sequence>MTNRSRALLSRFDGRLALPVIVAPMFLVSGPDLARAVRREGIMGSFPFPLARTIEMLDEWLGATFTDTDGLAPFAANMITHSSYDRMNAEIELLEKYKPEIVITALGGPKPVLPTVHNYGGLVFADVNSVDYARKAADAGVDGLVLVSAGAGGHTGEMGAFAFVAAVREFFDGIIVLGGGINTGQAIRAVEVLGADLAYVGTHFLGADETVAHPDYRKFVVAAEFRDLVASSAITGANAYYLKASLERAGVDLEAVAGRGKPDFAESQKDIKAWRDLWSAGHGVGAVREIRPARDIVTELKTQYDLAVEASQQCQLRNKNWPAS</sequence>
<reference evidence="6 7" key="1">
    <citation type="submission" date="2024-05" db="EMBL/GenBank/DDBJ databases">
        <title>Three bacterial strains, DH-69, EH-24, and ECK-19 isolated from coastal sediments.</title>
        <authorList>
            <person name="Ye Y.-Q."/>
            <person name="Du Z.-J."/>
        </authorList>
    </citation>
    <scope>NUCLEOTIDE SEQUENCE [LARGE SCALE GENOMIC DNA]</scope>
    <source>
        <strain evidence="6 7">ECK-19</strain>
    </source>
</reference>
<dbReference type="InterPro" id="IPR013785">
    <property type="entry name" value="Aldolase_TIM"/>
</dbReference>
<evidence type="ECO:0000256" key="2">
    <source>
        <dbReference type="ARBA" id="ARBA00022630"/>
    </source>
</evidence>
<evidence type="ECO:0000256" key="3">
    <source>
        <dbReference type="ARBA" id="ARBA00022643"/>
    </source>
</evidence>
<dbReference type="EC" id="1.13.12.-" evidence="6"/>
<dbReference type="PANTHER" id="PTHR42747">
    <property type="entry name" value="NITRONATE MONOOXYGENASE-RELATED"/>
    <property type="match status" value="1"/>
</dbReference>
<protein>
    <submittedName>
        <fullName evidence="6">Nitronate monooxygenase</fullName>
        <ecNumber evidence="6">1.13.12.-</ecNumber>
    </submittedName>
</protein>
<dbReference type="GO" id="GO:0004497">
    <property type="term" value="F:monooxygenase activity"/>
    <property type="evidence" value="ECO:0007669"/>
    <property type="project" value="UniProtKB-KW"/>
</dbReference>
<keyword evidence="5 6" id="KW-0503">Monooxygenase</keyword>
<evidence type="ECO:0000313" key="7">
    <source>
        <dbReference type="Proteomes" id="UP001560685"/>
    </source>
</evidence>
<evidence type="ECO:0000256" key="5">
    <source>
        <dbReference type="ARBA" id="ARBA00023033"/>
    </source>
</evidence>
<keyword evidence="3" id="KW-0288">FMN</keyword>
<dbReference type="PANTHER" id="PTHR42747:SF4">
    <property type="entry name" value="BLR1330 PROTEIN"/>
    <property type="match status" value="1"/>
</dbReference>
<keyword evidence="2" id="KW-0285">Flavoprotein</keyword>